<dbReference type="Pfam" id="PF03150">
    <property type="entry name" value="CCP_MauG"/>
    <property type="match status" value="1"/>
</dbReference>
<gene>
    <name evidence="9" type="primary">mauG</name>
    <name evidence="9" type="ORF">LT85_0353</name>
</gene>
<dbReference type="EMBL" id="CP009962">
    <property type="protein sequence ID" value="AIY39513.1"/>
    <property type="molecule type" value="Genomic_DNA"/>
</dbReference>
<feature type="domain" description="Cytochrome c" evidence="8">
    <location>
        <begin position="150"/>
        <end position="326"/>
    </location>
</feature>
<evidence type="ECO:0000313" key="9">
    <source>
        <dbReference type="EMBL" id="AIY39513.1"/>
    </source>
</evidence>
<dbReference type="Proteomes" id="UP000030302">
    <property type="component" value="Chromosome"/>
</dbReference>
<keyword evidence="4" id="KW-0732">Signal</keyword>
<dbReference type="GO" id="GO:0004130">
    <property type="term" value="F:cytochrome-c peroxidase activity"/>
    <property type="evidence" value="ECO:0007669"/>
    <property type="project" value="TreeGrafter"/>
</dbReference>
<dbReference type="GO" id="GO:0009055">
    <property type="term" value="F:electron transfer activity"/>
    <property type="evidence" value="ECO:0007669"/>
    <property type="project" value="InterPro"/>
</dbReference>
<dbReference type="InterPro" id="IPR051395">
    <property type="entry name" value="Cytochrome_c_Peroxidase/MauG"/>
</dbReference>
<dbReference type="PANTHER" id="PTHR30600">
    <property type="entry name" value="CYTOCHROME C PEROXIDASE-RELATED"/>
    <property type="match status" value="1"/>
</dbReference>
<keyword evidence="2 7" id="KW-0349">Heme</keyword>
<evidence type="ECO:0000256" key="2">
    <source>
        <dbReference type="ARBA" id="ARBA00022617"/>
    </source>
</evidence>
<name>A0A0A1F463_9BURK</name>
<dbReference type="SUPFAM" id="SSF46626">
    <property type="entry name" value="Cytochrome c"/>
    <property type="match status" value="2"/>
</dbReference>
<keyword evidence="6 7" id="KW-0408">Iron</keyword>
<evidence type="ECO:0000256" key="1">
    <source>
        <dbReference type="ARBA" id="ARBA00004196"/>
    </source>
</evidence>
<evidence type="ECO:0000313" key="10">
    <source>
        <dbReference type="Proteomes" id="UP000030302"/>
    </source>
</evidence>
<evidence type="ECO:0000256" key="3">
    <source>
        <dbReference type="ARBA" id="ARBA00022723"/>
    </source>
</evidence>
<dbReference type="KEGG" id="care:LT85_0353"/>
<dbReference type="HOGENOM" id="CLU_034652_0_0_4"/>
<dbReference type="GO" id="GO:0020037">
    <property type="term" value="F:heme binding"/>
    <property type="evidence" value="ECO:0007669"/>
    <property type="project" value="InterPro"/>
</dbReference>
<dbReference type="InterPro" id="IPR004852">
    <property type="entry name" value="Di-haem_cyt_c_peroxidsae"/>
</dbReference>
<proteinExistence type="predicted"/>
<reference evidence="10" key="1">
    <citation type="journal article" date="2014" name="Soil Biol. Biochem.">
        <title>Structure and function of bacterial communities in ageing soils: Insights from the Mendocino ecological staircase.</title>
        <authorList>
            <person name="Uroz S."/>
            <person name="Tech J.J."/>
            <person name="Sawaya N.A."/>
            <person name="Frey-Klett P."/>
            <person name="Leveau J.H.J."/>
        </authorList>
    </citation>
    <scope>NUCLEOTIDE SEQUENCE [LARGE SCALE GENOMIC DNA]</scope>
    <source>
        <strain evidence="10">Cal35</strain>
    </source>
</reference>
<dbReference type="AlphaFoldDB" id="A0A0A1F463"/>
<dbReference type="STRING" id="279058.LT85_0353"/>
<dbReference type="Gene3D" id="1.10.760.10">
    <property type="entry name" value="Cytochrome c-like domain"/>
    <property type="match status" value="2"/>
</dbReference>
<organism evidence="9 10">
    <name type="scientific">Collimonas arenae</name>
    <dbReference type="NCBI Taxonomy" id="279058"/>
    <lineage>
        <taxon>Bacteria</taxon>
        <taxon>Pseudomonadati</taxon>
        <taxon>Pseudomonadota</taxon>
        <taxon>Betaproteobacteria</taxon>
        <taxon>Burkholderiales</taxon>
        <taxon>Oxalobacteraceae</taxon>
        <taxon>Collimonas</taxon>
    </lineage>
</organism>
<dbReference type="PANTHER" id="PTHR30600:SF10">
    <property type="entry name" value="BLL6722 PROTEIN"/>
    <property type="match status" value="1"/>
</dbReference>
<keyword evidence="5" id="KW-0560">Oxidoreductase</keyword>
<dbReference type="PROSITE" id="PS51007">
    <property type="entry name" value="CYTC"/>
    <property type="match status" value="1"/>
</dbReference>
<keyword evidence="3 7" id="KW-0479">Metal-binding</keyword>
<dbReference type="InterPro" id="IPR036909">
    <property type="entry name" value="Cyt_c-like_dom_sf"/>
</dbReference>
<dbReference type="GO" id="GO:0046872">
    <property type="term" value="F:metal ion binding"/>
    <property type="evidence" value="ECO:0007669"/>
    <property type="project" value="UniProtKB-KW"/>
</dbReference>
<keyword evidence="10" id="KW-1185">Reference proteome</keyword>
<evidence type="ECO:0000256" key="7">
    <source>
        <dbReference type="PROSITE-ProRule" id="PRU00433"/>
    </source>
</evidence>
<accession>A0A0A1F463</accession>
<sequence length="343" mass="38342">MAVQLGGSAMNQQGARAVPSLRYVLNRTPVWTKTYVDSAAERMLEANESPYGGFGWDGRFNLLHQQAAFPLMAGNEMANADPKDLVQKIARASYAKEFRSHFGENIFNTPQLAYEKALAAIEDFELNDPSFHPYSSRFDAYLDGKAVLNAQEQRGLKLFDDPLRGNCASCHTDKKGADGSHPLLTTFQFEALGVPRNPEIKYNAAAHYSDMGLCGPLRKDMARDTQYCGMFKTPSLRNVASRGAFFHNGRFHTLQDALRFYVQRDTDAQRWYPRGKSGVIKFDDLPPSLRENIDTIDLPLTKHANEAPVWNDQEIDDVIAFLKTLNDADVIPTRPDVATTSSP</sequence>
<evidence type="ECO:0000259" key="8">
    <source>
        <dbReference type="PROSITE" id="PS51007"/>
    </source>
</evidence>
<comment type="subcellular location">
    <subcellularLocation>
        <location evidence="1">Cell envelope</location>
    </subcellularLocation>
</comment>
<evidence type="ECO:0000256" key="4">
    <source>
        <dbReference type="ARBA" id="ARBA00022729"/>
    </source>
</evidence>
<dbReference type="GO" id="GO:0030313">
    <property type="term" value="C:cell envelope"/>
    <property type="evidence" value="ECO:0007669"/>
    <property type="project" value="UniProtKB-SubCell"/>
</dbReference>
<evidence type="ECO:0000256" key="5">
    <source>
        <dbReference type="ARBA" id="ARBA00023002"/>
    </source>
</evidence>
<dbReference type="InterPro" id="IPR009056">
    <property type="entry name" value="Cyt_c-like_dom"/>
</dbReference>
<protein>
    <submittedName>
        <fullName evidence="9">Methylamine utilization protein mauG</fullName>
    </submittedName>
</protein>
<evidence type="ECO:0000256" key="6">
    <source>
        <dbReference type="ARBA" id="ARBA00023004"/>
    </source>
</evidence>